<dbReference type="AlphaFoldDB" id="A0A0U5AQ00"/>
<dbReference type="SUPFAM" id="SSF54334">
    <property type="entry name" value="Superantigen toxins, C-terminal domain"/>
    <property type="match status" value="1"/>
</dbReference>
<name>A0A0U5AQ00_STAAU</name>
<dbReference type="EMBL" id="LC074877">
    <property type="protein sequence ID" value="BAU25889.1"/>
    <property type="molecule type" value="Genomic_DNA"/>
</dbReference>
<proteinExistence type="predicted"/>
<keyword evidence="1" id="KW-1133">Transmembrane helix</keyword>
<dbReference type="Gene3D" id="3.10.20.120">
    <property type="match status" value="1"/>
</dbReference>
<evidence type="ECO:0000313" key="2">
    <source>
        <dbReference type="EMBL" id="BAU25889.1"/>
    </source>
</evidence>
<accession>A0A0U5AQ00</accession>
<organism evidence="2">
    <name type="scientific">Staphylococcus aureus</name>
    <dbReference type="NCBI Taxonomy" id="1280"/>
    <lineage>
        <taxon>Bacteria</taxon>
        <taxon>Bacillati</taxon>
        <taxon>Bacillota</taxon>
        <taxon>Bacilli</taxon>
        <taxon>Bacillales</taxon>
        <taxon>Staphylococcaceae</taxon>
        <taxon>Staphylococcus</taxon>
    </lineage>
</organism>
<keyword evidence="1" id="KW-0472">Membrane</keyword>
<keyword evidence="1" id="KW-0812">Transmembrane</keyword>
<reference evidence="2" key="1">
    <citation type="submission" date="2015-08" db="EMBL/GenBank/DDBJ databases">
        <title>Molecular characterization of methicillin resistant Staphylococcus aureus strains isolated from hospitals in Tehran, Iran.</title>
        <authorList>
            <person name="Rahimi F."/>
            <person name="Pourshafie M.R."/>
            <person name="Pazhouhnia S."/>
        </authorList>
    </citation>
    <scope>NUCLEOTIDE SEQUENCE</scope>
    <source>
        <strain evidence="2">SEA</strain>
    </source>
</reference>
<feature type="transmembrane region" description="Helical" evidence="1">
    <location>
        <begin position="12"/>
        <end position="35"/>
    </location>
</feature>
<evidence type="ECO:0000256" key="1">
    <source>
        <dbReference type="SAM" id="Phobius"/>
    </source>
</evidence>
<dbReference type="Pfam" id="PF16935">
    <property type="entry name" value="Hol_Tox"/>
    <property type="match status" value="1"/>
</dbReference>
<dbReference type="InterPro" id="IPR031616">
    <property type="entry name" value="BsrE-like"/>
</dbReference>
<dbReference type="InterPro" id="IPR016091">
    <property type="entry name" value="SuperAg_toxin_C"/>
</dbReference>
<dbReference type="GO" id="GO:0005576">
    <property type="term" value="C:extracellular region"/>
    <property type="evidence" value="ECO:0007669"/>
    <property type="project" value="InterPro"/>
</dbReference>
<protein>
    <submittedName>
        <fullName evidence="2">Snterotoxin A</fullName>
    </submittedName>
</protein>
<dbReference type="NCBIfam" id="NF041589">
    <property type="entry name" value="PepG1"/>
    <property type="match status" value="1"/>
</dbReference>
<sequence>MVALLKSLERRRLMITISTMLQFGLFLIALIGLVIKLIELSNKKSLTLAGFDNKFSIQCIIFIRVFAVEFWRGPLYHDNTYIPAIKIPINLWVNGKNKTISTDKIATNKKLVTAQIDVKLRRYPQEYNICGHNLTGKGYFFGYKS</sequence>